<feature type="domain" description="Alpha-N-acetylglucosaminidase C-terminal" evidence="4">
    <location>
        <begin position="491"/>
        <end position="753"/>
    </location>
</feature>
<dbReference type="Proteomes" id="UP000548326">
    <property type="component" value="Unassembled WGS sequence"/>
</dbReference>
<sequence length="763" mass="88652">MIRNLLKYNSLLLMMWGKKILKELKMIIGNKVHLKCLLACFICSVFTNVHAQLNLSASYALIKRVIPAYSQKFKVQALQSNTSKDVFEVDGANGMIILRGNNGIAVASALYYYLTQYTHCQITWNGTNLNLPARLPIPAKKVRKSTPYDYRYYLNYCTYSYSMSWWDWKRWEKEIDWMALHGISMPLSITGQEYVWNKVYSEMGFSKADMQDFFTGPAYFGWFYMGNMDKWDGPLPESWINNHKDLQLKILQRERELGLKPVLPAFTGHVPASFKTHFPKAKLKQTNWKNGFADTYILDSEDPLFAEIGRKFIQEQTRIYGTDHLYSADTFNENEPPSNDPKFLAELSARVYDGMKGADPKAVWVMQGWLFYSDREFWHDEQIKALLNAVPNEQMIVLDLNTDFEPIWKRTNAFYGKPWIWNMLHNYGGNISLFGRMDAVAKEPAAALHDPASGRMVGIGLTMEAIEQTPVLYELMTQNTWQKEPIDLDKWLPEYILNRYGIKSAAALEAWQTLRNTVFNGKDIRDGAESIITGRPTLDSATVWTRTRLNYKRINLLPAWDKMIEAIPACQKSDGFNYDLVDVSRQALANYARPLQLKWLKAYHDKDCQAFDQYTTKYLELITDMDKLLATRKDFLLGPWIADARNWGTNDDEKKLYERNARNLITLWGDENSPLHEYSCRQWSGLLNDFYKVRWQQFFDLIGASLKDNKTPDLKAFDKSISSWEWQWVNIRKSYPISPSGNSVIVAEQLHKKYRNVMGEDLK</sequence>
<dbReference type="InterPro" id="IPR029018">
    <property type="entry name" value="Hex-like_dom2"/>
</dbReference>
<accession>A0A841J7H1</accession>
<comment type="caution">
    <text evidence="5">The sequence shown here is derived from an EMBL/GenBank/DDBJ whole genome shotgun (WGS) entry which is preliminary data.</text>
</comment>
<evidence type="ECO:0000259" key="2">
    <source>
        <dbReference type="Pfam" id="PF05089"/>
    </source>
</evidence>
<dbReference type="Gene3D" id="1.20.120.670">
    <property type="entry name" value="N-acetyl-b-d-glucoasminidase"/>
    <property type="match status" value="1"/>
</dbReference>
<dbReference type="Gene3D" id="3.20.20.80">
    <property type="entry name" value="Glycosidases"/>
    <property type="match status" value="1"/>
</dbReference>
<feature type="domain" description="Alpha-N-acetylglucosaminidase tim-barrel" evidence="2">
    <location>
        <begin position="151"/>
        <end position="482"/>
    </location>
</feature>
<dbReference type="GO" id="GO:0004561">
    <property type="term" value="F:alpha-N-acetylglucosaminidase activity"/>
    <property type="evidence" value="ECO:0007669"/>
    <property type="project" value="UniProtKB-EC"/>
</dbReference>
<dbReference type="InterPro" id="IPR007781">
    <property type="entry name" value="NAGLU"/>
</dbReference>
<evidence type="ECO:0000259" key="4">
    <source>
        <dbReference type="Pfam" id="PF12972"/>
    </source>
</evidence>
<dbReference type="Pfam" id="PF12972">
    <property type="entry name" value="NAGLU_C"/>
    <property type="match status" value="1"/>
</dbReference>
<evidence type="ECO:0000259" key="3">
    <source>
        <dbReference type="Pfam" id="PF12971"/>
    </source>
</evidence>
<dbReference type="EC" id="3.2.1.50" evidence="5"/>
<dbReference type="Gene3D" id="3.30.379.10">
    <property type="entry name" value="Chitobiase/beta-hexosaminidase domain 2-like"/>
    <property type="match status" value="1"/>
</dbReference>
<dbReference type="InterPro" id="IPR024733">
    <property type="entry name" value="NAGLU_tim-barrel"/>
</dbReference>
<name>A0A841J7H1_9SPHI</name>
<organism evidence="5 6">
    <name type="scientific">Mucilaginibacter lappiensis</name>
    <dbReference type="NCBI Taxonomy" id="354630"/>
    <lineage>
        <taxon>Bacteria</taxon>
        <taxon>Pseudomonadati</taxon>
        <taxon>Bacteroidota</taxon>
        <taxon>Sphingobacteriia</taxon>
        <taxon>Sphingobacteriales</taxon>
        <taxon>Sphingobacteriaceae</taxon>
        <taxon>Mucilaginibacter</taxon>
    </lineage>
</organism>
<dbReference type="GO" id="GO:0005975">
    <property type="term" value="P:carbohydrate metabolic process"/>
    <property type="evidence" value="ECO:0007669"/>
    <property type="project" value="UniProtKB-ARBA"/>
</dbReference>
<protein>
    <submittedName>
        <fullName evidence="5">Alpha-N-acetylglucosaminidase</fullName>
        <ecNumber evidence="5">3.2.1.50</ecNumber>
    </submittedName>
</protein>
<dbReference type="Pfam" id="PF05089">
    <property type="entry name" value="NAGLU"/>
    <property type="match status" value="1"/>
</dbReference>
<dbReference type="PANTHER" id="PTHR12872">
    <property type="entry name" value="ALPHA-N-ACETYLGLUCOSAMINIDASE"/>
    <property type="match status" value="1"/>
</dbReference>
<dbReference type="Pfam" id="PF12971">
    <property type="entry name" value="NAGLU_N"/>
    <property type="match status" value="1"/>
</dbReference>
<gene>
    <name evidence="5" type="ORF">HDF22_000852</name>
</gene>
<evidence type="ECO:0000313" key="6">
    <source>
        <dbReference type="Proteomes" id="UP000548326"/>
    </source>
</evidence>
<proteinExistence type="predicted"/>
<dbReference type="PANTHER" id="PTHR12872:SF1">
    <property type="entry name" value="ALPHA-N-ACETYLGLUCOSAMINIDASE"/>
    <property type="match status" value="1"/>
</dbReference>
<dbReference type="RefSeq" id="WP_260170803.1">
    <property type="nucleotide sequence ID" value="NZ_JACHCA010000002.1"/>
</dbReference>
<evidence type="ECO:0000256" key="1">
    <source>
        <dbReference type="ARBA" id="ARBA00022801"/>
    </source>
</evidence>
<feature type="domain" description="Alpha-N-acetylglucosaminidase N-terminal" evidence="3">
    <location>
        <begin position="57"/>
        <end position="136"/>
    </location>
</feature>
<dbReference type="InterPro" id="IPR024240">
    <property type="entry name" value="NAGLU_N"/>
</dbReference>
<reference evidence="5 6" key="1">
    <citation type="submission" date="2020-08" db="EMBL/GenBank/DDBJ databases">
        <title>Genomic Encyclopedia of Type Strains, Phase IV (KMG-V): Genome sequencing to study the core and pangenomes of soil and plant-associated prokaryotes.</title>
        <authorList>
            <person name="Whitman W."/>
        </authorList>
    </citation>
    <scope>NUCLEOTIDE SEQUENCE [LARGE SCALE GENOMIC DNA]</scope>
    <source>
        <strain evidence="5 6">MP601</strain>
    </source>
</reference>
<keyword evidence="1 5" id="KW-0378">Hydrolase</keyword>
<keyword evidence="5" id="KW-0326">Glycosidase</keyword>
<dbReference type="AlphaFoldDB" id="A0A841J7H1"/>
<dbReference type="EMBL" id="JACHCA010000002">
    <property type="protein sequence ID" value="MBB6126747.1"/>
    <property type="molecule type" value="Genomic_DNA"/>
</dbReference>
<dbReference type="InterPro" id="IPR024732">
    <property type="entry name" value="NAGLU_C"/>
</dbReference>
<evidence type="ECO:0000313" key="5">
    <source>
        <dbReference type="EMBL" id="MBB6126747.1"/>
    </source>
</evidence>